<evidence type="ECO:0000313" key="5">
    <source>
        <dbReference type="EMBL" id="KAE8766132.1"/>
    </source>
</evidence>
<dbReference type="InterPro" id="IPR036388">
    <property type="entry name" value="WH-like_DNA-bd_sf"/>
</dbReference>
<name>A0A7J5UV31_9MICO</name>
<dbReference type="InterPro" id="IPR036390">
    <property type="entry name" value="WH_DNA-bd_sf"/>
</dbReference>
<dbReference type="Gene3D" id="1.10.10.10">
    <property type="entry name" value="Winged helix-like DNA-binding domain superfamily/Winged helix DNA-binding domain"/>
    <property type="match status" value="1"/>
</dbReference>
<dbReference type="PRINTS" id="PR00035">
    <property type="entry name" value="HTHGNTR"/>
</dbReference>
<keyword evidence="1" id="KW-0805">Transcription regulation</keyword>
<comment type="caution">
    <text evidence="5">The sequence shown here is derived from an EMBL/GenBank/DDBJ whole genome shotgun (WGS) entry which is preliminary data.</text>
</comment>
<protein>
    <submittedName>
        <fullName evidence="5">GntR family transcriptional regulator</fullName>
    </submittedName>
</protein>
<keyword evidence="3" id="KW-0804">Transcription</keyword>
<organism evidence="5 6">
    <name type="scientific">Georgenia thermotolerans</name>
    <dbReference type="NCBI Taxonomy" id="527326"/>
    <lineage>
        <taxon>Bacteria</taxon>
        <taxon>Bacillati</taxon>
        <taxon>Actinomycetota</taxon>
        <taxon>Actinomycetes</taxon>
        <taxon>Micrococcales</taxon>
        <taxon>Bogoriellaceae</taxon>
        <taxon>Georgenia</taxon>
    </lineage>
</organism>
<dbReference type="SUPFAM" id="SSF100950">
    <property type="entry name" value="NagB/RpiA/CoA transferase-like"/>
    <property type="match status" value="1"/>
</dbReference>
<keyword evidence="6" id="KW-1185">Reference proteome</keyword>
<dbReference type="Pfam" id="PF00392">
    <property type="entry name" value="GntR"/>
    <property type="match status" value="1"/>
</dbReference>
<dbReference type="OrthoDB" id="7363114at2"/>
<dbReference type="CDD" id="cd07377">
    <property type="entry name" value="WHTH_GntR"/>
    <property type="match status" value="1"/>
</dbReference>
<dbReference type="GO" id="GO:0003700">
    <property type="term" value="F:DNA-binding transcription factor activity"/>
    <property type="evidence" value="ECO:0007669"/>
    <property type="project" value="InterPro"/>
</dbReference>
<accession>A0A7J5UV31</accession>
<dbReference type="GO" id="GO:0005737">
    <property type="term" value="C:cytoplasm"/>
    <property type="evidence" value="ECO:0007669"/>
    <property type="project" value="TreeGrafter"/>
</dbReference>
<evidence type="ECO:0000256" key="3">
    <source>
        <dbReference type="ARBA" id="ARBA00023163"/>
    </source>
</evidence>
<evidence type="ECO:0000259" key="4">
    <source>
        <dbReference type="PROSITE" id="PS50949"/>
    </source>
</evidence>
<dbReference type="InterPro" id="IPR002698">
    <property type="entry name" value="FTHF_cligase"/>
</dbReference>
<dbReference type="EMBL" id="WHJE01000001">
    <property type="protein sequence ID" value="KAE8766132.1"/>
    <property type="molecule type" value="Genomic_DNA"/>
</dbReference>
<reference evidence="5 6" key="1">
    <citation type="submission" date="2019-10" db="EMBL/GenBank/DDBJ databases">
        <title>Georgenia wutianyii sp. nov. and Georgenia yuyongxinii sp. nov. isolated from plateau pika (Ochotona curzoniae) in the Qinghai-Tibet plateau of China.</title>
        <authorList>
            <person name="Tian Z."/>
        </authorList>
    </citation>
    <scope>NUCLEOTIDE SEQUENCE [LARGE SCALE GENOMIC DNA]</scope>
    <source>
        <strain evidence="5 6">DSM 21501</strain>
    </source>
</reference>
<proteinExistence type="predicted"/>
<dbReference type="PANTHER" id="PTHR13017">
    <property type="entry name" value="5-FORMYLTETRAHYDROFOLATE CYCLO-LIGASE-RELATED"/>
    <property type="match status" value="1"/>
</dbReference>
<evidence type="ECO:0000313" key="6">
    <source>
        <dbReference type="Proteomes" id="UP000451860"/>
    </source>
</evidence>
<dbReference type="SUPFAM" id="SSF46785">
    <property type="entry name" value="Winged helix' DNA-binding domain"/>
    <property type="match status" value="1"/>
</dbReference>
<keyword evidence="2" id="KW-0238">DNA-binding</keyword>
<dbReference type="AlphaFoldDB" id="A0A7J5UV31"/>
<dbReference type="RefSeq" id="WP_152199443.1">
    <property type="nucleotide sequence ID" value="NZ_VUKF01000001.1"/>
</dbReference>
<dbReference type="SMART" id="SM00345">
    <property type="entry name" value="HTH_GNTR"/>
    <property type="match status" value="1"/>
</dbReference>
<dbReference type="PROSITE" id="PS50949">
    <property type="entry name" value="HTH_GNTR"/>
    <property type="match status" value="1"/>
</dbReference>
<dbReference type="InterPro" id="IPR000524">
    <property type="entry name" value="Tscrpt_reg_HTH_GntR"/>
</dbReference>
<dbReference type="PANTHER" id="PTHR13017:SF0">
    <property type="entry name" value="METHENYLTETRAHYDROFOLATE SYNTHASE DOMAIN-CONTAINING PROTEIN"/>
    <property type="match status" value="1"/>
</dbReference>
<dbReference type="GO" id="GO:0003677">
    <property type="term" value="F:DNA binding"/>
    <property type="evidence" value="ECO:0007669"/>
    <property type="project" value="UniProtKB-KW"/>
</dbReference>
<dbReference type="Gene3D" id="3.40.50.10420">
    <property type="entry name" value="NagB/RpiA/CoA transferase-like"/>
    <property type="match status" value="1"/>
</dbReference>
<gene>
    <name evidence="5" type="ORF">GB883_00390</name>
</gene>
<dbReference type="Pfam" id="PF01812">
    <property type="entry name" value="5-FTHF_cyc-lig"/>
    <property type="match status" value="1"/>
</dbReference>
<evidence type="ECO:0000256" key="2">
    <source>
        <dbReference type="ARBA" id="ARBA00023125"/>
    </source>
</evidence>
<dbReference type="InterPro" id="IPR037171">
    <property type="entry name" value="NagB/RpiA_transferase-like"/>
</dbReference>
<evidence type="ECO:0000256" key="1">
    <source>
        <dbReference type="ARBA" id="ARBA00023015"/>
    </source>
</evidence>
<sequence>MTPARTPSYVHVTAALRELALAQPWAVERPLPPEKDLAEHFGVSRGTLRRATEELVREGLLSSEPGRGTFVVRKTQIRLLMEDGLREIARPDSRWHLDVSKFVPDFEGSERCHAALRELPAYRAARTVFITPDNSLQAAVHHALDDGKAVLVPTYGLRRGIVLLDDVAPADRAFASTLDGLERFGRTLDVDGLRAVGSVDVVVSGATALTRAGLHIGGESGYFGLEWAILADLGLVEEATPIVAVVHDIQVLDIDLSPGPEDLGVDTILAPSETIHTHRAFARPVGAHPLPAGGALDHLPYLRELRRPTLRK</sequence>
<dbReference type="Proteomes" id="UP000451860">
    <property type="component" value="Unassembled WGS sequence"/>
</dbReference>
<feature type="domain" description="HTH gntR-type" evidence="4">
    <location>
        <begin position="6"/>
        <end position="74"/>
    </location>
</feature>
<dbReference type="InterPro" id="IPR024185">
    <property type="entry name" value="FTHF_cligase-like_sf"/>
</dbReference>